<evidence type="ECO:0000313" key="2">
    <source>
        <dbReference type="Proteomes" id="UP000199385"/>
    </source>
</evidence>
<sequence length="313" mass="33616">MIDELVRAAAREEPGALEELERVAAAGPDRLAPHLDQLIELEVLWPPTLYRAAGADVVRRLVERVESGRYAEQLDRLLLILAHTRDPLAEAALRRWDGTPPPGASRLHIGALAYALQGGWALGRDGGSRELCGPVAYRLEFSAAVADPAGCPWCGSPLWPVVDLDTADPRVAAALAHTGWRGRLRLTTCHLCSCYTTLFTEVTPDGGATWSTRNVPPGHLPRWTEDPPAVSAVPGPPRATPYQADAWSRGGSTLGGHPQWIQDAEHPSCPTCDEPMDHVGMVGGADLDDLGEGAYYLHLHASCGVAAVNYQQS</sequence>
<protein>
    <recommendedName>
        <fullName evidence="3">DUF1963 domain-containing protein</fullName>
    </recommendedName>
</protein>
<dbReference type="EMBL" id="LT594323">
    <property type="protein sequence ID" value="SBT37416.1"/>
    <property type="molecule type" value="Genomic_DNA"/>
</dbReference>
<gene>
    <name evidence="1" type="ORF">GA0070611_0199</name>
</gene>
<proteinExistence type="predicted"/>
<dbReference type="AlphaFoldDB" id="A0A1A8Z0J9"/>
<keyword evidence="2" id="KW-1185">Reference proteome</keyword>
<dbReference type="OrthoDB" id="5351532at2"/>
<dbReference type="RefSeq" id="WP_091655883.1">
    <property type="nucleotide sequence ID" value="NZ_LT594323.1"/>
</dbReference>
<organism evidence="1 2">
    <name type="scientific">Micromonospora auratinigra</name>
    <dbReference type="NCBI Taxonomy" id="261654"/>
    <lineage>
        <taxon>Bacteria</taxon>
        <taxon>Bacillati</taxon>
        <taxon>Actinomycetota</taxon>
        <taxon>Actinomycetes</taxon>
        <taxon>Micromonosporales</taxon>
        <taxon>Micromonosporaceae</taxon>
        <taxon>Micromonospora</taxon>
    </lineage>
</organism>
<evidence type="ECO:0000313" key="1">
    <source>
        <dbReference type="EMBL" id="SBT37416.1"/>
    </source>
</evidence>
<name>A0A1A8Z0J9_9ACTN</name>
<dbReference type="STRING" id="261654.GA0070611_0199"/>
<evidence type="ECO:0008006" key="3">
    <source>
        <dbReference type="Google" id="ProtNLM"/>
    </source>
</evidence>
<reference evidence="2" key="1">
    <citation type="submission" date="2016-06" db="EMBL/GenBank/DDBJ databases">
        <authorList>
            <person name="Varghese N."/>
            <person name="Submissions Spin"/>
        </authorList>
    </citation>
    <scope>NUCLEOTIDE SEQUENCE [LARGE SCALE GENOMIC DNA]</scope>
    <source>
        <strain evidence="2">DSM 44815</strain>
    </source>
</reference>
<dbReference type="Proteomes" id="UP000199385">
    <property type="component" value="Chromosome I"/>
</dbReference>
<accession>A0A1A8Z0J9</accession>
<dbReference type="PATRIC" id="fig|261654.4.peg.197"/>